<organism evidence="1 2">
    <name type="scientific">Hymenochirus boettgeri</name>
    <name type="common">Congo dwarf clawed frog</name>
    <dbReference type="NCBI Taxonomy" id="247094"/>
    <lineage>
        <taxon>Eukaryota</taxon>
        <taxon>Metazoa</taxon>
        <taxon>Chordata</taxon>
        <taxon>Craniata</taxon>
        <taxon>Vertebrata</taxon>
        <taxon>Euteleostomi</taxon>
        <taxon>Amphibia</taxon>
        <taxon>Batrachia</taxon>
        <taxon>Anura</taxon>
        <taxon>Pipoidea</taxon>
        <taxon>Pipidae</taxon>
        <taxon>Pipinae</taxon>
        <taxon>Hymenochirus</taxon>
    </lineage>
</organism>
<comment type="caution">
    <text evidence="1">The sequence shown here is derived from an EMBL/GenBank/DDBJ whole genome shotgun (WGS) entry which is preliminary data.</text>
</comment>
<reference evidence="1" key="1">
    <citation type="thesis" date="2020" institute="ProQuest LLC" country="789 East Eisenhower Parkway, Ann Arbor, MI, USA">
        <title>Comparative Genomics and Chromosome Evolution.</title>
        <authorList>
            <person name="Mudd A.B."/>
        </authorList>
    </citation>
    <scope>NUCLEOTIDE SEQUENCE</scope>
    <source>
        <strain evidence="1">Female2</strain>
        <tissue evidence="1">Blood</tissue>
    </source>
</reference>
<protein>
    <submittedName>
        <fullName evidence="1">Uncharacterized protein</fullName>
    </submittedName>
</protein>
<accession>A0A8T2INF7</accession>
<dbReference type="AlphaFoldDB" id="A0A8T2INF7"/>
<proteinExistence type="predicted"/>
<keyword evidence="2" id="KW-1185">Reference proteome</keyword>
<name>A0A8T2INF7_9PIPI</name>
<evidence type="ECO:0000313" key="2">
    <source>
        <dbReference type="Proteomes" id="UP000812440"/>
    </source>
</evidence>
<sequence>MICERSKRFILIHCKIQGDIKGQLSYIRYVTTFRCSKNILLHTFKKMTYLSLKFKDIYLSVSHDLNRPLYVFCAFCIQM</sequence>
<evidence type="ECO:0000313" key="1">
    <source>
        <dbReference type="EMBL" id="KAG8434459.1"/>
    </source>
</evidence>
<dbReference type="Proteomes" id="UP000812440">
    <property type="component" value="Chromosome 7"/>
</dbReference>
<gene>
    <name evidence="1" type="ORF">GDO86_012726</name>
</gene>
<dbReference type="EMBL" id="JAACNH010000008">
    <property type="protein sequence ID" value="KAG8434459.1"/>
    <property type="molecule type" value="Genomic_DNA"/>
</dbReference>